<evidence type="ECO:0000313" key="9">
    <source>
        <dbReference type="Proteomes" id="UP001055712"/>
    </source>
</evidence>
<feature type="compositionally biased region" description="Gly residues" evidence="6">
    <location>
        <begin position="358"/>
        <end position="367"/>
    </location>
</feature>
<dbReference type="EMBL" id="SIDB01000010">
    <property type="protein sequence ID" value="KAI3427254.1"/>
    <property type="molecule type" value="Genomic_DNA"/>
</dbReference>
<name>A0A9D4TJP2_CHLVU</name>
<dbReference type="GO" id="GO:0016192">
    <property type="term" value="P:vesicle-mediated transport"/>
    <property type="evidence" value="ECO:0007669"/>
    <property type="project" value="InterPro"/>
</dbReference>
<keyword evidence="4" id="KW-0862">Zinc</keyword>
<dbReference type="SMART" id="SM00105">
    <property type="entry name" value="ArfGap"/>
    <property type="match status" value="1"/>
</dbReference>
<dbReference type="AlphaFoldDB" id="A0A9D4TJP2"/>
<feature type="region of interest" description="Disordered" evidence="6">
    <location>
        <begin position="341"/>
        <end position="475"/>
    </location>
</feature>
<evidence type="ECO:0000259" key="7">
    <source>
        <dbReference type="PROSITE" id="PS50115"/>
    </source>
</evidence>
<dbReference type="GO" id="GO:0008270">
    <property type="term" value="F:zinc ion binding"/>
    <property type="evidence" value="ECO:0007669"/>
    <property type="project" value="UniProtKB-KW"/>
</dbReference>
<feature type="compositionally biased region" description="Low complexity" evidence="6">
    <location>
        <begin position="400"/>
        <end position="442"/>
    </location>
</feature>
<dbReference type="GO" id="GO:0005096">
    <property type="term" value="F:GTPase activator activity"/>
    <property type="evidence" value="ECO:0007669"/>
    <property type="project" value="UniProtKB-KW"/>
</dbReference>
<dbReference type="CDD" id="cd08830">
    <property type="entry name" value="ArfGap_ArfGap1"/>
    <property type="match status" value="1"/>
</dbReference>
<dbReference type="PANTHER" id="PTHR47021:SF4">
    <property type="entry name" value="ADP-RIBOSYLATION FACTOR GTPASE-ACTIVATING PROTEIN AGD6-RELATED"/>
    <property type="match status" value="1"/>
</dbReference>
<keyword evidence="1" id="KW-0343">GTPase activation</keyword>
<sequence length="475" mass="49324">MAQPESLRLLRSLQTEPQNKVCVDCEMKNPQWASVSYGIFMCLECSGKHRGLGVHISFVRSVTMDAWNPDQLRRMQLGGNDKLNKFLGQYGVTKHTEIREKYNSKSAEYFRERLRAEVDGRQYTPPAPNAENKMMPRNKSFATGPQHSEWDDWGGDGGSKGGGGLAGTSGGGGGGGGGRSGSEYTMSQLQASANQKDSFFNRKIAENATRPEGLPPSQGGKYVGFGSQPAARPPGNCPPNAINVDEVSQMFSKGLSSLTAAASTAAATARDRAAQAHLDQTAAQAAERAKEYGTKSWSFLKSAYAQAASTVESVAAQNGYAVDLGSKKVAATVGASGSPYAPLDGHDAPSGHTSLLGGSAGGGGGTAGNDDDDGWGHGGGFGGGGGGGRQQAQPAASQDEWGTWGGSSSSSRPQPGQQQRQQQQEQASAAPAAVAGEAQWAGWDEGVASPSHVASTGAPGKKHGNVGTEDEWGKW</sequence>
<dbReference type="PROSITE" id="PS50115">
    <property type="entry name" value="ARFGAP"/>
    <property type="match status" value="1"/>
</dbReference>
<dbReference type="InterPro" id="IPR038508">
    <property type="entry name" value="ArfGAP_dom_sf"/>
</dbReference>
<feature type="region of interest" description="Disordered" evidence="6">
    <location>
        <begin position="206"/>
        <end position="235"/>
    </location>
</feature>
<reference evidence="8" key="2">
    <citation type="submission" date="2020-11" db="EMBL/GenBank/DDBJ databases">
        <authorList>
            <person name="Cecchin M."/>
            <person name="Marcolungo L."/>
            <person name="Rossato M."/>
            <person name="Girolomoni L."/>
            <person name="Cosentino E."/>
            <person name="Cuine S."/>
            <person name="Li-Beisson Y."/>
            <person name="Delledonne M."/>
            <person name="Ballottari M."/>
        </authorList>
    </citation>
    <scope>NUCLEOTIDE SEQUENCE</scope>
    <source>
        <strain evidence="8">211/11P</strain>
        <tissue evidence="8">Whole cell</tissue>
    </source>
</reference>
<keyword evidence="3 5" id="KW-0863">Zinc-finger</keyword>
<feature type="compositionally biased region" description="Polar residues" evidence="6">
    <location>
        <begin position="183"/>
        <end position="193"/>
    </location>
</feature>
<feature type="compositionally biased region" description="Gly residues" evidence="6">
    <location>
        <begin position="376"/>
        <end position="389"/>
    </location>
</feature>
<feature type="domain" description="Arf-GAP" evidence="7">
    <location>
        <begin position="4"/>
        <end position="123"/>
    </location>
</feature>
<reference evidence="8" key="1">
    <citation type="journal article" date="2019" name="Plant J.">
        <title>Chlorella vulgaris genome assembly and annotation reveals the molecular basis for metabolic acclimation to high light conditions.</title>
        <authorList>
            <person name="Cecchin M."/>
            <person name="Marcolungo L."/>
            <person name="Rossato M."/>
            <person name="Girolomoni L."/>
            <person name="Cosentino E."/>
            <person name="Cuine S."/>
            <person name="Li-Beisson Y."/>
            <person name="Delledonne M."/>
            <person name="Ballottari M."/>
        </authorList>
    </citation>
    <scope>NUCLEOTIDE SEQUENCE</scope>
    <source>
        <strain evidence="8">211/11P</strain>
    </source>
</reference>
<evidence type="ECO:0000256" key="4">
    <source>
        <dbReference type="ARBA" id="ARBA00022833"/>
    </source>
</evidence>
<dbReference type="Proteomes" id="UP001055712">
    <property type="component" value="Unassembled WGS sequence"/>
</dbReference>
<feature type="region of interest" description="Disordered" evidence="6">
    <location>
        <begin position="119"/>
        <end position="193"/>
    </location>
</feature>
<protein>
    <recommendedName>
        <fullName evidence="7">Arf-GAP domain-containing protein</fullName>
    </recommendedName>
</protein>
<dbReference type="Pfam" id="PF01412">
    <property type="entry name" value="ArfGap"/>
    <property type="match status" value="1"/>
</dbReference>
<dbReference type="InterPro" id="IPR044519">
    <property type="entry name" value="ARF_GAP_AGD6/7"/>
</dbReference>
<feature type="compositionally biased region" description="Gly residues" evidence="6">
    <location>
        <begin position="155"/>
        <end position="180"/>
    </location>
</feature>
<proteinExistence type="predicted"/>
<evidence type="ECO:0000256" key="3">
    <source>
        <dbReference type="ARBA" id="ARBA00022771"/>
    </source>
</evidence>
<evidence type="ECO:0000256" key="5">
    <source>
        <dbReference type="PROSITE-ProRule" id="PRU00288"/>
    </source>
</evidence>
<keyword evidence="2" id="KW-0479">Metal-binding</keyword>
<dbReference type="OrthoDB" id="983479at2759"/>
<organism evidence="8 9">
    <name type="scientific">Chlorella vulgaris</name>
    <name type="common">Green alga</name>
    <dbReference type="NCBI Taxonomy" id="3077"/>
    <lineage>
        <taxon>Eukaryota</taxon>
        <taxon>Viridiplantae</taxon>
        <taxon>Chlorophyta</taxon>
        <taxon>core chlorophytes</taxon>
        <taxon>Trebouxiophyceae</taxon>
        <taxon>Chlorellales</taxon>
        <taxon>Chlorellaceae</taxon>
        <taxon>Chlorella clade</taxon>
        <taxon>Chlorella</taxon>
    </lineage>
</organism>
<evidence type="ECO:0000256" key="1">
    <source>
        <dbReference type="ARBA" id="ARBA00022468"/>
    </source>
</evidence>
<dbReference type="FunFam" id="1.10.220.150:FF:000014">
    <property type="entry name" value="ADP-ribosylation factor GTPase-activating protein"/>
    <property type="match status" value="1"/>
</dbReference>
<dbReference type="SUPFAM" id="SSF57863">
    <property type="entry name" value="ArfGap/RecO-like zinc finger"/>
    <property type="match status" value="1"/>
</dbReference>
<keyword evidence="9" id="KW-1185">Reference proteome</keyword>
<accession>A0A9D4TJP2</accession>
<comment type="caution">
    <text evidence="8">The sequence shown here is derived from an EMBL/GenBank/DDBJ whole genome shotgun (WGS) entry which is preliminary data.</text>
</comment>
<evidence type="ECO:0000256" key="2">
    <source>
        <dbReference type="ARBA" id="ARBA00022723"/>
    </source>
</evidence>
<dbReference type="InterPro" id="IPR037278">
    <property type="entry name" value="ARFGAP/RecO"/>
</dbReference>
<dbReference type="PRINTS" id="PR00405">
    <property type="entry name" value="REVINTRACTNG"/>
</dbReference>
<evidence type="ECO:0000256" key="6">
    <source>
        <dbReference type="SAM" id="MobiDB-lite"/>
    </source>
</evidence>
<dbReference type="PANTHER" id="PTHR47021">
    <property type="entry name" value="ADP-RIBOSYLATION FACTOR GTPASE-ACTIVATING PROTEIN AGD6-RELATED"/>
    <property type="match status" value="1"/>
</dbReference>
<gene>
    <name evidence="8" type="ORF">D9Q98_007188</name>
</gene>
<evidence type="ECO:0000313" key="8">
    <source>
        <dbReference type="EMBL" id="KAI3427254.1"/>
    </source>
</evidence>
<dbReference type="Gene3D" id="1.10.220.150">
    <property type="entry name" value="Arf GTPase activating protein"/>
    <property type="match status" value="1"/>
</dbReference>
<dbReference type="InterPro" id="IPR001164">
    <property type="entry name" value="ArfGAP_dom"/>
</dbReference>